<sequence length="246" mass="27589">MRMLVSLALGLLVAFCHGQDILNGCDLSQEALTKMGMKCLAHDPSLMLQIMEHIEDPDDMANMKFVCSNQKAIIDVGLCMEKKMITCLPKEAQSIVQSLVVRKRLEAALSLACQHKAELVNQCFDETAQKGFSSCMAMNVQSMVASLGNPQAKTFDFQNLLCRYTAIFKSCLATHNSQCSQSVIDVYDEVFEMMLPEHHCDKQSLEQIKNERASKLLESLLLHGQPMLSNQRNNMGPVYNYKMGRN</sequence>
<keyword evidence="1" id="KW-0732">Signal</keyword>
<feature type="signal peptide" evidence="1">
    <location>
        <begin position="1"/>
        <end position="18"/>
    </location>
</feature>
<comment type="caution">
    <text evidence="2">The sequence shown here is derived from an EMBL/GenBank/DDBJ whole genome shotgun (WGS) entry which is preliminary data.</text>
</comment>
<name>A0AAE1AL70_9GAST</name>
<gene>
    <name evidence="2" type="ORF">RRG08_004032</name>
</gene>
<organism evidence="2 3">
    <name type="scientific">Elysia crispata</name>
    <name type="common">lettuce slug</name>
    <dbReference type="NCBI Taxonomy" id="231223"/>
    <lineage>
        <taxon>Eukaryota</taxon>
        <taxon>Metazoa</taxon>
        <taxon>Spiralia</taxon>
        <taxon>Lophotrochozoa</taxon>
        <taxon>Mollusca</taxon>
        <taxon>Gastropoda</taxon>
        <taxon>Heterobranchia</taxon>
        <taxon>Euthyneura</taxon>
        <taxon>Panpulmonata</taxon>
        <taxon>Sacoglossa</taxon>
        <taxon>Placobranchoidea</taxon>
        <taxon>Plakobranchidae</taxon>
        <taxon>Elysia</taxon>
    </lineage>
</organism>
<keyword evidence="3" id="KW-1185">Reference proteome</keyword>
<dbReference type="EMBL" id="JAWDGP010001612">
    <property type="protein sequence ID" value="KAK3789920.1"/>
    <property type="molecule type" value="Genomic_DNA"/>
</dbReference>
<evidence type="ECO:0000313" key="3">
    <source>
        <dbReference type="Proteomes" id="UP001283361"/>
    </source>
</evidence>
<accession>A0AAE1AL70</accession>
<feature type="chain" id="PRO_5042059314" description="Secreted protein" evidence="1">
    <location>
        <begin position="19"/>
        <end position="246"/>
    </location>
</feature>
<evidence type="ECO:0000313" key="2">
    <source>
        <dbReference type="EMBL" id="KAK3789920.1"/>
    </source>
</evidence>
<protein>
    <recommendedName>
        <fullName evidence="4">Secreted protein</fullName>
    </recommendedName>
</protein>
<dbReference type="Proteomes" id="UP001283361">
    <property type="component" value="Unassembled WGS sequence"/>
</dbReference>
<dbReference type="AlphaFoldDB" id="A0AAE1AL70"/>
<evidence type="ECO:0000256" key="1">
    <source>
        <dbReference type="SAM" id="SignalP"/>
    </source>
</evidence>
<evidence type="ECO:0008006" key="4">
    <source>
        <dbReference type="Google" id="ProtNLM"/>
    </source>
</evidence>
<reference evidence="2" key="1">
    <citation type="journal article" date="2023" name="G3 (Bethesda)">
        <title>A reference genome for the long-term kleptoplast-retaining sea slug Elysia crispata morphotype clarki.</title>
        <authorList>
            <person name="Eastman K.E."/>
            <person name="Pendleton A.L."/>
            <person name="Shaikh M.A."/>
            <person name="Suttiyut T."/>
            <person name="Ogas R."/>
            <person name="Tomko P."/>
            <person name="Gavelis G."/>
            <person name="Widhalm J.R."/>
            <person name="Wisecaver J.H."/>
        </authorList>
    </citation>
    <scope>NUCLEOTIDE SEQUENCE</scope>
    <source>
        <strain evidence="2">ECLA1</strain>
    </source>
</reference>
<proteinExistence type="predicted"/>